<keyword evidence="2 4" id="KW-0863">Zinc-finger</keyword>
<dbReference type="PROSITE" id="PS50865">
    <property type="entry name" value="ZF_MYND_2"/>
    <property type="match status" value="3"/>
</dbReference>
<dbReference type="SUPFAM" id="SSF144232">
    <property type="entry name" value="HIT/MYND zinc finger-like"/>
    <property type="match status" value="4"/>
</dbReference>
<dbReference type="Pfam" id="PF01753">
    <property type="entry name" value="zf-MYND"/>
    <property type="match status" value="2"/>
</dbReference>
<feature type="domain" description="MYND-type" evidence="6">
    <location>
        <begin position="722"/>
        <end position="766"/>
    </location>
</feature>
<feature type="compositionally biased region" description="Basic and acidic residues" evidence="5">
    <location>
        <begin position="1077"/>
        <end position="1092"/>
    </location>
</feature>
<feature type="compositionally biased region" description="Low complexity" evidence="5">
    <location>
        <begin position="983"/>
        <end position="1000"/>
    </location>
</feature>
<protein>
    <recommendedName>
        <fullName evidence="6">MYND-type domain-containing protein</fullName>
    </recommendedName>
</protein>
<dbReference type="OrthoDB" id="341421at2759"/>
<evidence type="ECO:0000256" key="1">
    <source>
        <dbReference type="ARBA" id="ARBA00022723"/>
    </source>
</evidence>
<feature type="compositionally biased region" description="Basic and acidic residues" evidence="5">
    <location>
        <begin position="90"/>
        <end position="106"/>
    </location>
</feature>
<sequence length="1401" mass="154622">TETHAGPQRNTVPAGQPAKLHVRFAGDPRSSGPGSAPRGLAGEAGDGGYIEDAGPSPRPPAVPRPPPRALHKDIAAPRSPPRTASPTPGRDGDSEHIEDVTRHDPHLQPARIRSHPPVQDSSSTTATPRSTSEPRLPPGFRAFRPRLPRIRGPLRSENTFLNGKIPIPASQVRRARDAEKLSLRGAERKRRSSREPDGPPPDKRGRPQDGHESADEEIPRGRSLPRHWDDIRHAREGTPAPEGRLASAPHDLAQDLDDPDLRTPVIAPDGTVEQDQDWMIATTYVKTEDLREAIPRYRIEGRALTRPSFHGNFLGCFDRGTLSSFNVRRKGGNANDGREERGRTYRPIGHALDMMLGRWMGDACVSGSWLTETWGNLPGVVVPGHSRRNALSWMWSCDPSTSPRRWRRHRIERTDGVLVGSHPSSSLRPLDSKQYNWRDRQDLKRPGGPLDVPKKPAKQHRRSTTPLTIVKGVVTAVLDAHDDGEEEDEDEAHVYRAPEGWTCPVCGDDEDDTGQALMLCYMCGRAGYCSRRCMRSDRARHAPQCKRPVPPHFDASKITKDPKAQCDNCCDVRSKDDLPGLVLCSRCGRAQYCSVQCQEEHYREHQNAPCTRPETTDVEHRETGGAADRTSYDSADEGPGDQTPWYRIPDGLAGWYRCSHCTSATQHRDGGGLSLCRTCGNAQYCSRRYQRAHHAKHVPRCRPPKAPKFDTSKRSEDLDAKCNNCLAGREKVVDHGPLVLCPVCGKTKYCSSPCQESHYVEHQHLCYASAKHESSDDSDSEDGSQSDTSEGFYDEESQQDTILTYSIANEHWQCVSDPDSRYHGSVANLLVDNDVGDVRGFRPWQLRHVEYLVVFGEQSPPAWKSKIKGFWAANNELRAFVSIPGIGYGQRRGRTFRPHINAAKLIEGSRVLEFETRCVKFRDEDGSRRRGFEEIQRLGGDMGARWDDDLQRYWRTVRWAIQMYKRSLRPREYFGAPTPEYNPYAPRAGRAPAGGQTPAGDAETTAQRSSPRKDDSSEDKGNGHPARKARKRADSVADSGTSTSTSGPPIAICISKGRAISFAKPGPTAHPTSRSKSNRDQKKGKESLEELKARTERIEAEAEYYDEQLASSQLELGELQDRRVKEDLSGDAGRTSLQEQVQQLKAVRAGLAAEVQSCGAGNALTRQSRRVSADGWDLGQLEQALAASRADQGVKPANTQRDRCVATPLLPDPDEDDPFDEDDPPDEDDPAPAAVGRGQDEGKSRKPSEMSEEEQLRRAIEMSLQDLGLDEASSEADPAVATPDTRMDIDEMAPSRSGGPEEHTTPPMNEVVSPRKLLRLQIDGAADYEKDATDAPGVIAPMDAADGGDTDPSLSGEGGWRQSSQIGTPLESARNYGCRRDGESRDIIDPLSVPSGASAQT</sequence>
<feature type="domain" description="MYND-type" evidence="6">
    <location>
        <begin position="566"/>
        <end position="610"/>
    </location>
</feature>
<dbReference type="PROSITE" id="PS50330">
    <property type="entry name" value="UIM"/>
    <property type="match status" value="1"/>
</dbReference>
<feature type="region of interest" description="Disordered" evidence="5">
    <location>
        <begin position="1"/>
        <end position="263"/>
    </location>
</feature>
<evidence type="ECO:0000256" key="2">
    <source>
        <dbReference type="ARBA" id="ARBA00022771"/>
    </source>
</evidence>
<evidence type="ECO:0000256" key="5">
    <source>
        <dbReference type="SAM" id="MobiDB-lite"/>
    </source>
</evidence>
<feature type="compositionally biased region" description="Basic and acidic residues" evidence="5">
    <location>
        <begin position="1238"/>
        <end position="1260"/>
    </location>
</feature>
<reference evidence="7 8" key="1">
    <citation type="journal article" date="2018" name="IMA Fungus">
        <title>IMA Genome-F 10: Nine draft genome sequences of Claviceps purpurea s.lat., including C. arundinis, C. humidiphila, and C. cf. spartinae, pseudomolecules for the pitch canker pathogen Fusarium circinatum, draft genome of Davidsoniella eucalypti, Grosmannia galeiformis, Quambalaria eucalypti, and Teratosphaeria destructans.</title>
        <authorList>
            <person name="Wingfield B.D."/>
            <person name="Liu M."/>
            <person name="Nguyen H.D."/>
            <person name="Lane F.A."/>
            <person name="Morgan S.W."/>
            <person name="De Vos L."/>
            <person name="Wilken P.M."/>
            <person name="Duong T.A."/>
            <person name="Aylward J."/>
            <person name="Coetzee M.P."/>
            <person name="Dadej K."/>
            <person name="De Beer Z.W."/>
            <person name="Findlay W."/>
            <person name="Havenga M."/>
            <person name="Kolarik M."/>
            <person name="Menzies J.G."/>
            <person name="Naidoo K."/>
            <person name="Pochopski O."/>
            <person name="Shoukouhi P."/>
            <person name="Santana Q.C."/>
            <person name="Seifert K.A."/>
            <person name="Soal N."/>
            <person name="Steenkamp E.T."/>
            <person name="Tatham C.T."/>
            <person name="van der Nest M.A."/>
            <person name="Wingfield M.J."/>
        </authorList>
    </citation>
    <scope>NUCLEOTIDE SEQUENCE [LARGE SCALE GENOMIC DNA]</scope>
    <source>
        <strain evidence="7">CMW44962</strain>
    </source>
</reference>
<dbReference type="Proteomes" id="UP001138500">
    <property type="component" value="Unassembled WGS sequence"/>
</dbReference>
<feature type="compositionally biased region" description="Acidic residues" evidence="5">
    <location>
        <begin position="1212"/>
        <end position="1230"/>
    </location>
</feature>
<comment type="caution">
    <text evidence="7">The sequence shown here is derived from an EMBL/GenBank/DDBJ whole genome shotgun (WGS) entry which is preliminary data.</text>
</comment>
<feature type="compositionally biased region" description="Pro residues" evidence="5">
    <location>
        <begin position="56"/>
        <end position="68"/>
    </location>
</feature>
<dbReference type="InterPro" id="IPR003903">
    <property type="entry name" value="UIM_dom"/>
</dbReference>
<feature type="compositionally biased region" description="Basic and acidic residues" evidence="5">
    <location>
        <begin position="193"/>
        <end position="236"/>
    </location>
</feature>
<keyword evidence="1" id="KW-0479">Metal-binding</keyword>
<feature type="region of interest" description="Disordered" evidence="5">
    <location>
        <begin position="773"/>
        <end position="796"/>
    </location>
</feature>
<feature type="compositionally biased region" description="Basic and acidic residues" evidence="5">
    <location>
        <begin position="436"/>
        <end position="445"/>
    </location>
</feature>
<feature type="compositionally biased region" description="Basic and acidic residues" evidence="5">
    <location>
        <begin position="614"/>
        <end position="623"/>
    </location>
</feature>
<dbReference type="Gene3D" id="6.10.140.2220">
    <property type="match status" value="3"/>
</dbReference>
<evidence type="ECO:0000256" key="4">
    <source>
        <dbReference type="PROSITE-ProRule" id="PRU00134"/>
    </source>
</evidence>
<keyword evidence="8" id="KW-1185">Reference proteome</keyword>
<dbReference type="GO" id="GO:0008270">
    <property type="term" value="F:zinc ion binding"/>
    <property type="evidence" value="ECO:0007669"/>
    <property type="project" value="UniProtKB-KW"/>
</dbReference>
<organism evidence="7 8">
    <name type="scientific">Teratosphaeria destructans</name>
    <dbReference type="NCBI Taxonomy" id="418781"/>
    <lineage>
        <taxon>Eukaryota</taxon>
        <taxon>Fungi</taxon>
        <taxon>Dikarya</taxon>
        <taxon>Ascomycota</taxon>
        <taxon>Pezizomycotina</taxon>
        <taxon>Dothideomycetes</taxon>
        <taxon>Dothideomycetidae</taxon>
        <taxon>Mycosphaerellales</taxon>
        <taxon>Teratosphaeriaceae</taxon>
        <taxon>Teratosphaeria</taxon>
    </lineage>
</organism>
<evidence type="ECO:0000313" key="7">
    <source>
        <dbReference type="EMBL" id="KAH9826203.1"/>
    </source>
</evidence>
<evidence type="ECO:0000259" key="6">
    <source>
        <dbReference type="PROSITE" id="PS50865"/>
    </source>
</evidence>
<gene>
    <name evidence="7" type="ORF">Tdes44962_MAKER10067</name>
</gene>
<accession>A0A9W7SPF0</accession>
<feature type="region of interest" description="Disordered" evidence="5">
    <location>
        <begin position="1328"/>
        <end position="1401"/>
    </location>
</feature>
<name>A0A9W7SPF0_9PEZI</name>
<evidence type="ECO:0000256" key="3">
    <source>
        <dbReference type="ARBA" id="ARBA00022833"/>
    </source>
</evidence>
<feature type="compositionally biased region" description="Low complexity" evidence="5">
    <location>
        <begin position="121"/>
        <end position="131"/>
    </location>
</feature>
<feature type="non-terminal residue" evidence="7">
    <location>
        <position position="1"/>
    </location>
</feature>
<feature type="region of interest" description="Disordered" evidence="5">
    <location>
        <begin position="608"/>
        <end position="644"/>
    </location>
</feature>
<reference evidence="7 8" key="2">
    <citation type="journal article" date="2021" name="Curr. Genet.">
        <title>Genetic response to nitrogen starvation in the aggressive Eucalyptus foliar pathogen Teratosphaeria destructans.</title>
        <authorList>
            <person name="Havenga M."/>
            <person name="Wingfield B.D."/>
            <person name="Wingfield M.J."/>
            <person name="Dreyer L.L."/>
            <person name="Roets F."/>
            <person name="Aylward J."/>
        </authorList>
    </citation>
    <scope>NUCLEOTIDE SEQUENCE [LARGE SCALE GENOMIC DNA]</scope>
    <source>
        <strain evidence="7">CMW44962</strain>
    </source>
</reference>
<feature type="compositionally biased region" description="Basic and acidic residues" evidence="5">
    <location>
        <begin position="1378"/>
        <end position="1388"/>
    </location>
</feature>
<feature type="compositionally biased region" description="Basic and acidic residues" evidence="5">
    <location>
        <begin position="174"/>
        <end position="186"/>
    </location>
</feature>
<dbReference type="EMBL" id="RIBY02002017">
    <property type="protein sequence ID" value="KAH9826203.1"/>
    <property type="molecule type" value="Genomic_DNA"/>
</dbReference>
<proteinExistence type="predicted"/>
<feature type="region of interest" description="Disordered" evidence="5">
    <location>
        <begin position="1187"/>
        <end position="1314"/>
    </location>
</feature>
<feature type="compositionally biased region" description="Basic and acidic residues" evidence="5">
    <location>
        <begin position="1011"/>
        <end position="1022"/>
    </location>
</feature>
<dbReference type="PROSITE" id="PS01360">
    <property type="entry name" value="ZF_MYND_1"/>
    <property type="match status" value="3"/>
</dbReference>
<dbReference type="InterPro" id="IPR002893">
    <property type="entry name" value="Znf_MYND"/>
</dbReference>
<feature type="domain" description="MYND-type" evidence="6">
    <location>
        <begin position="503"/>
        <end position="545"/>
    </location>
</feature>
<keyword evidence="3" id="KW-0862">Zinc</keyword>
<feature type="region of interest" description="Disordered" evidence="5">
    <location>
        <begin position="418"/>
        <end position="462"/>
    </location>
</feature>
<feature type="region of interest" description="Disordered" evidence="5">
    <location>
        <begin position="983"/>
        <end position="1092"/>
    </location>
</feature>
<evidence type="ECO:0000313" key="8">
    <source>
        <dbReference type="Proteomes" id="UP001138500"/>
    </source>
</evidence>